<feature type="region of interest" description="Disordered" evidence="1">
    <location>
        <begin position="844"/>
        <end position="876"/>
    </location>
</feature>
<dbReference type="Pfam" id="PF20235">
    <property type="entry name" value="PIR2-like_helical"/>
    <property type="match status" value="1"/>
</dbReference>
<comment type="caution">
    <text evidence="3">The sequence shown here is derived from an EMBL/GenBank/DDBJ whole genome shotgun (WGS) entry which is preliminary data.</text>
</comment>
<evidence type="ECO:0000313" key="4">
    <source>
        <dbReference type="Proteomes" id="UP000886520"/>
    </source>
</evidence>
<accession>A0A9D4UNM2</accession>
<keyword evidence="4" id="KW-1185">Reference proteome</keyword>
<feature type="region of interest" description="Disordered" evidence="1">
    <location>
        <begin position="1"/>
        <end position="45"/>
    </location>
</feature>
<feature type="compositionally biased region" description="Basic residues" evidence="1">
    <location>
        <begin position="29"/>
        <end position="41"/>
    </location>
</feature>
<evidence type="ECO:0000259" key="2">
    <source>
        <dbReference type="Pfam" id="PF20235"/>
    </source>
</evidence>
<proteinExistence type="predicted"/>
<dbReference type="EMBL" id="JABFUD020000013">
    <property type="protein sequence ID" value="KAI5070967.1"/>
    <property type="molecule type" value="Genomic_DNA"/>
</dbReference>
<dbReference type="OrthoDB" id="774873at2759"/>
<dbReference type="PANTHER" id="PTHR46405:SF3">
    <property type="entry name" value="RING_U-BOX SUPERFAMILY PROTEIN"/>
    <property type="match status" value="1"/>
</dbReference>
<feature type="domain" description="PIR2-like helical" evidence="2">
    <location>
        <begin position="195"/>
        <end position="306"/>
    </location>
</feature>
<dbReference type="InterPro" id="IPR046527">
    <property type="entry name" value="PIR2-like_helical"/>
</dbReference>
<reference evidence="3" key="1">
    <citation type="submission" date="2021-01" db="EMBL/GenBank/DDBJ databases">
        <title>Adiantum capillus-veneris genome.</title>
        <authorList>
            <person name="Fang Y."/>
            <person name="Liao Q."/>
        </authorList>
    </citation>
    <scope>NUCLEOTIDE SEQUENCE</scope>
    <source>
        <strain evidence="3">H3</strain>
        <tissue evidence="3">Leaf</tissue>
    </source>
</reference>
<evidence type="ECO:0000256" key="1">
    <source>
        <dbReference type="SAM" id="MobiDB-lite"/>
    </source>
</evidence>
<sequence length="947" mass="103859">MRRLPDTASAKTTIESSVLSSPFPPPSSLHHHRLPSGHSLRKPAGGELLSDGVHRLVLIRPRSTALSISIAELYPRILSSSLYSRLEDLFFSTAFLSSSAAMDPQSNLGADSAVASPGTIGCCSTVQSFIPPDLISYPSSHSGLVNATISPYGPQVPEFPPAFQHFPYPKDGQDYAELQQDSNWEAQLEGILMSMLDGVYKDAVKKIISSNFTQEEALSAVLRKGRWNKRDALTSIGDSALAWLQNSEARSSTTDLVFSDLKEMESYVLAEMVSMLRKVRPYMSKGDAMWCLLMCDLNVLLACTMDEDSVPLASKEGHPSSVVLSQTKQPTELPPSSAPPTSTMTTVLPPQQAPYLPQANAQPTSILISSHKESRSAFSTPSFSSSPVGKVAIASRKASSSKPSVSIGAQKSTASLTVEAINAQKPITCLNLNSMHEQAHQNLGSAKNHQISVPQLTAPEDHAMKLGLYISNSNIGLEKCRNLKPEHLVQRAISMDASPNYPRETQTAVLSVQCMPQRSDILAKNFGVEQLTSFQPGATGSKLKGNKIHCSTVVLPDDSRQSVLTDLQIGSSSGCPSYHLPQDEGWTTSSSSCTVGNLASSGAELSLATASIMSNASTEFSGDCLVDSCTDENHISCSKAGISVGQMLGCTDSSAEERKTVMLWQLVDRVKYLEAQLQDWTDWAQQKVMQAARRLTKDTAELKALRQERDEYMRLKKEKQALEESTMKKLAEMETSLGKALSQVERANTTAGRLESENAQVRKEMEAAKLTAAESVYVCQEATKREKKSIKKAQGWEKQKVKLQEELIEGKRNLSNLLEQLAQARERLQQAEVRWRQEKKAKEEAQLAAETEKRAKESAEHSAKKREEALQRKSEALSQRYREEVQKLDSEIGKIKLSMGLQPSALSWGNSYKMTSTNLDTCSAEKLKQINGRTPIQQRIRVYGVRP</sequence>
<dbReference type="AlphaFoldDB" id="A0A9D4UNM2"/>
<protein>
    <recommendedName>
        <fullName evidence="2">PIR2-like helical domain-containing protein</fullName>
    </recommendedName>
</protein>
<organism evidence="3 4">
    <name type="scientific">Adiantum capillus-veneris</name>
    <name type="common">Maidenhair fern</name>
    <dbReference type="NCBI Taxonomy" id="13818"/>
    <lineage>
        <taxon>Eukaryota</taxon>
        <taxon>Viridiplantae</taxon>
        <taxon>Streptophyta</taxon>
        <taxon>Embryophyta</taxon>
        <taxon>Tracheophyta</taxon>
        <taxon>Polypodiopsida</taxon>
        <taxon>Polypodiidae</taxon>
        <taxon>Polypodiales</taxon>
        <taxon>Pteridineae</taxon>
        <taxon>Pteridaceae</taxon>
        <taxon>Vittarioideae</taxon>
        <taxon>Adiantum</taxon>
    </lineage>
</organism>
<dbReference type="PANTHER" id="PTHR46405">
    <property type="entry name" value="OS05G0141500 PROTEIN"/>
    <property type="match status" value="1"/>
</dbReference>
<dbReference type="InterPro" id="IPR046934">
    <property type="entry name" value="PIR2-like"/>
</dbReference>
<dbReference type="Proteomes" id="UP000886520">
    <property type="component" value="Chromosome 13"/>
</dbReference>
<feature type="region of interest" description="Disordered" evidence="1">
    <location>
        <begin position="311"/>
        <end position="344"/>
    </location>
</feature>
<name>A0A9D4UNM2_ADICA</name>
<gene>
    <name evidence="3" type="ORF">GOP47_0013218</name>
</gene>
<evidence type="ECO:0000313" key="3">
    <source>
        <dbReference type="EMBL" id="KAI5070967.1"/>
    </source>
</evidence>